<organism evidence="2 3">
    <name type="scientific">Popillia japonica</name>
    <name type="common">Japanese beetle</name>
    <dbReference type="NCBI Taxonomy" id="7064"/>
    <lineage>
        <taxon>Eukaryota</taxon>
        <taxon>Metazoa</taxon>
        <taxon>Ecdysozoa</taxon>
        <taxon>Arthropoda</taxon>
        <taxon>Hexapoda</taxon>
        <taxon>Insecta</taxon>
        <taxon>Pterygota</taxon>
        <taxon>Neoptera</taxon>
        <taxon>Endopterygota</taxon>
        <taxon>Coleoptera</taxon>
        <taxon>Polyphaga</taxon>
        <taxon>Scarabaeiformia</taxon>
        <taxon>Scarabaeidae</taxon>
        <taxon>Rutelinae</taxon>
        <taxon>Popillia</taxon>
    </lineage>
</organism>
<protein>
    <submittedName>
        <fullName evidence="2">Transposase IS4</fullName>
    </submittedName>
</protein>
<keyword evidence="3" id="KW-1185">Reference proteome</keyword>
<comment type="caution">
    <text evidence="2">The sequence shown here is derived from an EMBL/GenBank/DDBJ whole genome shotgun (WGS) entry which is preliminary data.</text>
</comment>
<gene>
    <name evidence="2" type="ORF">QE152_g23730</name>
</gene>
<dbReference type="Proteomes" id="UP001458880">
    <property type="component" value="Unassembled WGS sequence"/>
</dbReference>
<dbReference type="EMBL" id="JASPKY010000240">
    <property type="protein sequence ID" value="KAK9717500.1"/>
    <property type="molecule type" value="Genomic_DNA"/>
</dbReference>
<dbReference type="PANTHER" id="PTHR46599">
    <property type="entry name" value="PIGGYBAC TRANSPOSABLE ELEMENT-DERIVED PROTEIN 4"/>
    <property type="match status" value="1"/>
</dbReference>
<feature type="domain" description="PiggyBac transposable element-derived protein" evidence="1">
    <location>
        <begin position="56"/>
        <end position="206"/>
    </location>
</feature>
<dbReference type="PANTHER" id="PTHR46599:SF6">
    <property type="entry name" value="DUAL SPECIFICITY PHOSPHATASE 26"/>
    <property type="match status" value="1"/>
</dbReference>
<proteinExistence type="predicted"/>
<name>A0AAW1KGG0_POPJA</name>
<evidence type="ECO:0000313" key="2">
    <source>
        <dbReference type="EMBL" id="KAK9717500.1"/>
    </source>
</evidence>
<dbReference type="InterPro" id="IPR029526">
    <property type="entry name" value="PGBD"/>
</dbReference>
<accession>A0AAW1KGG0</accession>
<reference evidence="2 3" key="1">
    <citation type="journal article" date="2024" name="BMC Genomics">
        <title>De novo assembly and annotation of Popillia japonica's genome with initial clues to its potential as an invasive pest.</title>
        <authorList>
            <person name="Cucini C."/>
            <person name="Boschi S."/>
            <person name="Funari R."/>
            <person name="Cardaioli E."/>
            <person name="Iannotti N."/>
            <person name="Marturano G."/>
            <person name="Paoli F."/>
            <person name="Bruttini M."/>
            <person name="Carapelli A."/>
            <person name="Frati F."/>
            <person name="Nardi F."/>
        </authorList>
    </citation>
    <scope>NUCLEOTIDE SEQUENCE [LARGE SCALE GENOMIC DNA]</scope>
    <source>
        <strain evidence="2">DMR45628</strain>
    </source>
</reference>
<evidence type="ECO:0000313" key="3">
    <source>
        <dbReference type="Proteomes" id="UP001458880"/>
    </source>
</evidence>
<sequence length="231" mass="26563">MVKLNGKNIFLVRTCAENIDYHLPGVVGAARELTSPIDIWECFFTDEMLNDIVENTTRFDDKTTRLERQEIDKLATIRTFFETFNSNCKKYYIMSEYTTVDEKLEAFRGRCGFKIYMPQKPNRYGIKIYALTDAKMFFTAHMDVGKQPPSPYQVNTSNIGLVPRLCEHIWNSDRNVTMDNFFTAEVAEELLAKKLTILGTIKKKTNVASRISPRKSACGEAVCVHFKNILL</sequence>
<dbReference type="AlphaFoldDB" id="A0AAW1KGG0"/>
<evidence type="ECO:0000259" key="1">
    <source>
        <dbReference type="Pfam" id="PF13843"/>
    </source>
</evidence>
<dbReference type="Pfam" id="PF13843">
    <property type="entry name" value="DDE_Tnp_1_7"/>
    <property type="match status" value="1"/>
</dbReference>